<evidence type="ECO:0000256" key="1">
    <source>
        <dbReference type="SAM" id="Coils"/>
    </source>
</evidence>
<organism evidence="3">
    <name type="scientific">uncultured Caudovirales phage</name>
    <dbReference type="NCBI Taxonomy" id="2100421"/>
    <lineage>
        <taxon>Viruses</taxon>
        <taxon>Duplodnaviria</taxon>
        <taxon>Heunggongvirae</taxon>
        <taxon>Uroviricota</taxon>
        <taxon>Caudoviricetes</taxon>
        <taxon>Peduoviridae</taxon>
        <taxon>Maltschvirus</taxon>
        <taxon>Maltschvirus maltsch</taxon>
    </lineage>
</organism>
<feature type="coiled-coil region" evidence="1">
    <location>
        <begin position="66"/>
        <end position="93"/>
    </location>
</feature>
<reference evidence="3" key="1">
    <citation type="submission" date="2020-05" db="EMBL/GenBank/DDBJ databases">
        <authorList>
            <person name="Chiriac C."/>
            <person name="Salcher M."/>
            <person name="Ghai R."/>
            <person name="Kavagutti S V."/>
        </authorList>
    </citation>
    <scope>NUCLEOTIDE SEQUENCE</scope>
</reference>
<sequence length="300" mass="34413">MKFELETIATPSLEEIPFEDKKTSEDKVENIQDDKVENTKEETNVSTEPSVEENKDDPKEKYWGKLKKEREAKRLLQAELDEMRLERIEMEKILRQSLNAGAAHYQTAVESDLAKAQASLEWALDEGNTKDVAAATAAISKATHALHEAQKATSQKFPEENFNDPAAYEQAAQFRLYDWLESNPDLDKDSAEFDKNLTDQVFPFILKLENKMKATNKDYMIGSPQYYNVIDEYIDKLKSKGSNGNKHFGSVRGKVQDTEVRVARPRQLTREEEKAARAFGHTDERYLQILDIMNNQEKGK</sequence>
<feature type="compositionally biased region" description="Basic and acidic residues" evidence="2">
    <location>
        <begin position="18"/>
        <end position="43"/>
    </location>
</feature>
<evidence type="ECO:0000256" key="2">
    <source>
        <dbReference type="SAM" id="MobiDB-lite"/>
    </source>
</evidence>
<protein>
    <submittedName>
        <fullName evidence="3">Uncharacterized protein</fullName>
    </submittedName>
</protein>
<evidence type="ECO:0000313" key="3">
    <source>
        <dbReference type="EMBL" id="CAB4198302.1"/>
    </source>
</evidence>
<name>A0A6J5RQJ8_9CAUD</name>
<accession>A0A6J5RQJ8</accession>
<proteinExistence type="predicted"/>
<feature type="region of interest" description="Disordered" evidence="2">
    <location>
        <begin position="1"/>
        <end position="59"/>
    </location>
</feature>
<dbReference type="EMBL" id="LR797257">
    <property type="protein sequence ID" value="CAB4198302.1"/>
    <property type="molecule type" value="Genomic_DNA"/>
</dbReference>
<keyword evidence="1" id="KW-0175">Coiled coil</keyword>
<gene>
    <name evidence="3" type="ORF">UFOVP1311_69</name>
</gene>